<dbReference type="GO" id="GO:0016020">
    <property type="term" value="C:membrane"/>
    <property type="evidence" value="ECO:0007669"/>
    <property type="project" value="InterPro"/>
</dbReference>
<dbReference type="InterPro" id="IPR011712">
    <property type="entry name" value="Sig_transdc_His_kin_sub3_dim/P"/>
</dbReference>
<dbReference type="Gene3D" id="1.20.5.1930">
    <property type="match status" value="1"/>
</dbReference>
<dbReference type="Proteomes" id="UP000520814">
    <property type="component" value="Unassembled WGS sequence"/>
</dbReference>
<evidence type="ECO:0000256" key="3">
    <source>
        <dbReference type="ARBA" id="ARBA00023012"/>
    </source>
</evidence>
<dbReference type="Gene3D" id="3.30.565.10">
    <property type="entry name" value="Histidine kinase-like ATPase, C-terminal domain"/>
    <property type="match status" value="1"/>
</dbReference>
<dbReference type="InterPro" id="IPR036890">
    <property type="entry name" value="HATPase_C_sf"/>
</dbReference>
<evidence type="ECO:0000313" key="6">
    <source>
        <dbReference type="Proteomes" id="UP000520814"/>
    </source>
</evidence>
<dbReference type="AlphaFoldDB" id="A0A7W9SRE2"/>
<keyword evidence="1" id="KW-0808">Transferase</keyword>
<evidence type="ECO:0000256" key="1">
    <source>
        <dbReference type="ARBA" id="ARBA00022679"/>
    </source>
</evidence>
<keyword evidence="2 5" id="KW-0418">Kinase</keyword>
<dbReference type="EMBL" id="JACHGW010000003">
    <property type="protein sequence ID" value="MBB6051431.1"/>
    <property type="molecule type" value="Genomic_DNA"/>
</dbReference>
<evidence type="ECO:0000259" key="4">
    <source>
        <dbReference type="SMART" id="SM00387"/>
    </source>
</evidence>
<dbReference type="GO" id="GO:0046983">
    <property type="term" value="F:protein dimerization activity"/>
    <property type="evidence" value="ECO:0007669"/>
    <property type="project" value="InterPro"/>
</dbReference>
<gene>
    <name evidence="5" type="ORF">HNQ39_003241</name>
</gene>
<keyword evidence="6" id="KW-1185">Reference proteome</keyword>
<dbReference type="CDD" id="cd16917">
    <property type="entry name" value="HATPase_UhpB-NarQ-NarX-like"/>
    <property type="match status" value="1"/>
</dbReference>
<dbReference type="InterPro" id="IPR003594">
    <property type="entry name" value="HATPase_dom"/>
</dbReference>
<evidence type="ECO:0000256" key="2">
    <source>
        <dbReference type="ARBA" id="ARBA00022777"/>
    </source>
</evidence>
<dbReference type="SUPFAM" id="SSF55874">
    <property type="entry name" value="ATPase domain of HSP90 chaperone/DNA topoisomerase II/histidine kinase"/>
    <property type="match status" value="1"/>
</dbReference>
<dbReference type="Pfam" id="PF07730">
    <property type="entry name" value="HisKA_3"/>
    <property type="match status" value="1"/>
</dbReference>
<evidence type="ECO:0000313" key="5">
    <source>
        <dbReference type="EMBL" id="MBB6051431.1"/>
    </source>
</evidence>
<proteinExistence type="predicted"/>
<dbReference type="SMART" id="SM00387">
    <property type="entry name" value="HATPase_c"/>
    <property type="match status" value="1"/>
</dbReference>
<dbReference type="InterPro" id="IPR050482">
    <property type="entry name" value="Sensor_HK_TwoCompSys"/>
</dbReference>
<feature type="domain" description="Histidine kinase/HSP90-like ATPase" evidence="4">
    <location>
        <begin position="131"/>
        <end position="228"/>
    </location>
</feature>
<dbReference type="PANTHER" id="PTHR24421">
    <property type="entry name" value="NITRATE/NITRITE SENSOR PROTEIN NARX-RELATED"/>
    <property type="match status" value="1"/>
</dbReference>
<name>A0A7W9SRE2_ARMRO</name>
<protein>
    <submittedName>
        <fullName evidence="5">Signal transduction histidine kinase</fullName>
    </submittedName>
</protein>
<organism evidence="5 6">
    <name type="scientific">Armatimonas rosea</name>
    <dbReference type="NCBI Taxonomy" id="685828"/>
    <lineage>
        <taxon>Bacteria</taxon>
        <taxon>Bacillati</taxon>
        <taxon>Armatimonadota</taxon>
        <taxon>Armatimonadia</taxon>
        <taxon>Armatimonadales</taxon>
        <taxon>Armatimonadaceae</taxon>
        <taxon>Armatimonas</taxon>
    </lineage>
</organism>
<keyword evidence="3" id="KW-0902">Two-component regulatory system</keyword>
<reference evidence="5 6" key="1">
    <citation type="submission" date="2020-08" db="EMBL/GenBank/DDBJ databases">
        <title>Genomic Encyclopedia of Type Strains, Phase IV (KMG-IV): sequencing the most valuable type-strain genomes for metagenomic binning, comparative biology and taxonomic classification.</title>
        <authorList>
            <person name="Goeker M."/>
        </authorList>
    </citation>
    <scope>NUCLEOTIDE SEQUENCE [LARGE SCALE GENOMIC DNA]</scope>
    <source>
        <strain evidence="5 6">DSM 23562</strain>
    </source>
</reference>
<accession>A0A7W9SRE2</accession>
<sequence length="237" mass="26290">MEPEQLSTNAIELTHVLMMAREEERRIVAYDLHDGLTQYIAATNAHLEACIAAWDSGQHERARAQLAKAHEYIGFAGLESRRMVNSLRCLSLEDLGLAGAVEQLLADEQKRTGWESATLSHNLSSERFEPRIETAAFRVVQEALNNARKHAQASHVQVMLLLAPDKAVLTLEVSDNGVGLEHPAPNDGKIPVGMHGMRERVRTLEGSFEVQSLPEGGVRVRASIPLKQKGDQQYERV</sequence>
<dbReference type="GO" id="GO:0000155">
    <property type="term" value="F:phosphorelay sensor kinase activity"/>
    <property type="evidence" value="ECO:0007669"/>
    <property type="project" value="InterPro"/>
</dbReference>
<dbReference type="RefSeq" id="WP_184198372.1">
    <property type="nucleotide sequence ID" value="NZ_JACHGW010000003.1"/>
</dbReference>
<comment type="caution">
    <text evidence="5">The sequence shown here is derived from an EMBL/GenBank/DDBJ whole genome shotgun (WGS) entry which is preliminary data.</text>
</comment>
<dbReference type="Pfam" id="PF02518">
    <property type="entry name" value="HATPase_c"/>
    <property type="match status" value="1"/>
</dbReference>